<gene>
    <name evidence="2" type="ORF">EYF80_024424</name>
</gene>
<dbReference type="Proteomes" id="UP000314294">
    <property type="component" value="Unassembled WGS sequence"/>
</dbReference>
<feature type="region of interest" description="Disordered" evidence="1">
    <location>
        <begin position="17"/>
        <end position="41"/>
    </location>
</feature>
<evidence type="ECO:0000313" key="2">
    <source>
        <dbReference type="EMBL" id="TNN65388.1"/>
    </source>
</evidence>
<evidence type="ECO:0000313" key="3">
    <source>
        <dbReference type="Proteomes" id="UP000314294"/>
    </source>
</evidence>
<organism evidence="2 3">
    <name type="scientific">Liparis tanakae</name>
    <name type="common">Tanaka's snailfish</name>
    <dbReference type="NCBI Taxonomy" id="230148"/>
    <lineage>
        <taxon>Eukaryota</taxon>
        <taxon>Metazoa</taxon>
        <taxon>Chordata</taxon>
        <taxon>Craniata</taxon>
        <taxon>Vertebrata</taxon>
        <taxon>Euteleostomi</taxon>
        <taxon>Actinopterygii</taxon>
        <taxon>Neopterygii</taxon>
        <taxon>Teleostei</taxon>
        <taxon>Neoteleostei</taxon>
        <taxon>Acanthomorphata</taxon>
        <taxon>Eupercaria</taxon>
        <taxon>Perciformes</taxon>
        <taxon>Cottioidei</taxon>
        <taxon>Cottales</taxon>
        <taxon>Liparidae</taxon>
        <taxon>Liparis</taxon>
    </lineage>
</organism>
<evidence type="ECO:0000256" key="1">
    <source>
        <dbReference type="SAM" id="MobiDB-lite"/>
    </source>
</evidence>
<protein>
    <submittedName>
        <fullName evidence="2">Uncharacterized protein</fullName>
    </submittedName>
</protein>
<proteinExistence type="predicted"/>
<accession>A0A4Z2HHS0</accession>
<sequence length="248" mass="27788">MKDGDVWCQYETKGNKRINKQNNDQSFPANPENFFPSPESGGQLDRSLFLGTIGIDKLEVPTHDKNQTGDRNELDLPGNVMVLKSAGGTHRQTPAEPKERVVVGLMLHWHSLIHDASCIMGRTPASVTLPPAMARRGHHRLWWRQQFGQNPVNCTAQCAGMFSCIRNVLLYLECSPVSEMLLEFTFPDLKGEEKVVERQQHYTYAKKQPCPPTTCSTSTYSVVKLSTKRMPPPGCAPLTQHSPPSLFQ</sequence>
<keyword evidence="3" id="KW-1185">Reference proteome</keyword>
<dbReference type="AlphaFoldDB" id="A0A4Z2HHS0"/>
<reference evidence="2 3" key="1">
    <citation type="submission" date="2019-03" db="EMBL/GenBank/DDBJ databases">
        <title>First draft genome of Liparis tanakae, snailfish: a comprehensive survey of snailfish specific genes.</title>
        <authorList>
            <person name="Kim W."/>
            <person name="Song I."/>
            <person name="Jeong J.-H."/>
            <person name="Kim D."/>
            <person name="Kim S."/>
            <person name="Ryu S."/>
            <person name="Song J.Y."/>
            <person name="Lee S.K."/>
        </authorList>
    </citation>
    <scope>NUCLEOTIDE SEQUENCE [LARGE SCALE GENOMIC DNA]</scope>
    <source>
        <tissue evidence="2">Muscle</tissue>
    </source>
</reference>
<name>A0A4Z2HHS0_9TELE</name>
<dbReference type="EMBL" id="SRLO01000236">
    <property type="protein sequence ID" value="TNN65388.1"/>
    <property type="molecule type" value="Genomic_DNA"/>
</dbReference>
<comment type="caution">
    <text evidence="2">The sequence shown here is derived from an EMBL/GenBank/DDBJ whole genome shotgun (WGS) entry which is preliminary data.</text>
</comment>